<evidence type="ECO:0000313" key="5">
    <source>
        <dbReference type="Proteomes" id="UP000015101"/>
    </source>
</evidence>
<feature type="domain" description="HAT C-terminal dimerisation" evidence="2">
    <location>
        <begin position="91"/>
        <end position="170"/>
    </location>
</feature>
<name>T1G2Y8_HELRO</name>
<dbReference type="OMA" id="DNGHTAR"/>
<dbReference type="EMBL" id="AMQM01003857">
    <property type="status" value="NOT_ANNOTATED_CDS"/>
    <property type="molecule type" value="Genomic_DNA"/>
</dbReference>
<organism evidence="4 5">
    <name type="scientific">Helobdella robusta</name>
    <name type="common">Californian leech</name>
    <dbReference type="NCBI Taxonomy" id="6412"/>
    <lineage>
        <taxon>Eukaryota</taxon>
        <taxon>Metazoa</taxon>
        <taxon>Spiralia</taxon>
        <taxon>Lophotrochozoa</taxon>
        <taxon>Annelida</taxon>
        <taxon>Clitellata</taxon>
        <taxon>Hirudinea</taxon>
        <taxon>Rhynchobdellida</taxon>
        <taxon>Glossiphoniidae</taxon>
        <taxon>Helobdella</taxon>
    </lineage>
</organism>
<reference evidence="4" key="3">
    <citation type="submission" date="2015-06" db="UniProtKB">
        <authorList>
            <consortium name="EnsemblMetazoa"/>
        </authorList>
    </citation>
    <scope>IDENTIFICATION</scope>
</reference>
<dbReference type="HOGENOM" id="CLU_009123_4_9_1"/>
<dbReference type="GO" id="GO:0046983">
    <property type="term" value="F:protein dimerization activity"/>
    <property type="evidence" value="ECO:0007669"/>
    <property type="project" value="InterPro"/>
</dbReference>
<dbReference type="InterPro" id="IPR012337">
    <property type="entry name" value="RNaseH-like_sf"/>
</dbReference>
<accession>T1G2Y8</accession>
<evidence type="ECO:0000313" key="3">
    <source>
        <dbReference type="EMBL" id="ESO05693.1"/>
    </source>
</evidence>
<dbReference type="PANTHER" id="PTHR47611:SF3">
    <property type="entry name" value="HAT C-TERMINAL DIMERISATION DOMAIN-CONTAINING PROTEIN"/>
    <property type="match status" value="1"/>
</dbReference>
<dbReference type="CTD" id="20215436"/>
<evidence type="ECO:0000259" key="2">
    <source>
        <dbReference type="Pfam" id="PF05699"/>
    </source>
</evidence>
<dbReference type="RefSeq" id="XP_009016326.1">
    <property type="nucleotide sequence ID" value="XM_009018078.1"/>
</dbReference>
<dbReference type="OrthoDB" id="10023994at2759"/>
<evidence type="ECO:0000256" key="1">
    <source>
        <dbReference type="SAM" id="MobiDB-lite"/>
    </source>
</evidence>
<dbReference type="SUPFAM" id="SSF53098">
    <property type="entry name" value="Ribonuclease H-like"/>
    <property type="match status" value="1"/>
</dbReference>
<feature type="region of interest" description="Disordered" evidence="1">
    <location>
        <begin position="35"/>
        <end position="57"/>
    </location>
</feature>
<protein>
    <recommendedName>
        <fullName evidence="2">HAT C-terminal dimerisation domain-containing protein</fullName>
    </recommendedName>
</protein>
<dbReference type="AlphaFoldDB" id="T1G2Y8"/>
<dbReference type="Pfam" id="PF05699">
    <property type="entry name" value="Dimer_Tnp_hAT"/>
    <property type="match status" value="1"/>
</dbReference>
<sequence>MLDPRFKTRFLNDTACTEAKAGVVLAATKLLPQNNKELESTSEDVQSQKPTKKRRVDESSSKLWDCFKDMLENEVTSISNNRSLQDSISDELSTFLGEPLLQRQEDPATWWKFNTTKYPTISKVAQVYLALPPTSVPSERLFSTAGDIITEHRTRLLPDNAEKLIFLKYNASLI</sequence>
<keyword evidence="5" id="KW-1185">Reference proteome</keyword>
<dbReference type="Proteomes" id="UP000015101">
    <property type="component" value="Unassembled WGS sequence"/>
</dbReference>
<reference evidence="5" key="1">
    <citation type="submission" date="2012-12" db="EMBL/GenBank/DDBJ databases">
        <authorList>
            <person name="Hellsten U."/>
            <person name="Grimwood J."/>
            <person name="Chapman J.A."/>
            <person name="Shapiro H."/>
            <person name="Aerts A."/>
            <person name="Otillar R.P."/>
            <person name="Terry A.Y."/>
            <person name="Boore J.L."/>
            <person name="Simakov O."/>
            <person name="Marletaz F."/>
            <person name="Cho S.-J."/>
            <person name="Edsinger-Gonzales E."/>
            <person name="Havlak P."/>
            <person name="Kuo D.-H."/>
            <person name="Larsson T."/>
            <person name="Lv J."/>
            <person name="Arendt D."/>
            <person name="Savage R."/>
            <person name="Osoegawa K."/>
            <person name="de Jong P."/>
            <person name="Lindberg D.R."/>
            <person name="Seaver E.C."/>
            <person name="Weisblat D.A."/>
            <person name="Putnam N.H."/>
            <person name="Grigoriev I.V."/>
            <person name="Rokhsar D.S."/>
        </authorList>
    </citation>
    <scope>NUCLEOTIDE SEQUENCE</scope>
</reference>
<dbReference type="KEGG" id="hro:HELRODRAFT_77502"/>
<reference evidence="3 5" key="2">
    <citation type="journal article" date="2013" name="Nature">
        <title>Insights into bilaterian evolution from three spiralian genomes.</title>
        <authorList>
            <person name="Simakov O."/>
            <person name="Marletaz F."/>
            <person name="Cho S.J."/>
            <person name="Edsinger-Gonzales E."/>
            <person name="Havlak P."/>
            <person name="Hellsten U."/>
            <person name="Kuo D.H."/>
            <person name="Larsson T."/>
            <person name="Lv J."/>
            <person name="Arendt D."/>
            <person name="Savage R."/>
            <person name="Osoegawa K."/>
            <person name="de Jong P."/>
            <person name="Grimwood J."/>
            <person name="Chapman J.A."/>
            <person name="Shapiro H."/>
            <person name="Aerts A."/>
            <person name="Otillar R.P."/>
            <person name="Terry A.Y."/>
            <person name="Boore J.L."/>
            <person name="Grigoriev I.V."/>
            <person name="Lindberg D.R."/>
            <person name="Seaver E.C."/>
            <person name="Weisblat D.A."/>
            <person name="Putnam N.H."/>
            <person name="Rokhsar D.S."/>
        </authorList>
    </citation>
    <scope>NUCLEOTIDE SEQUENCE</scope>
</reference>
<dbReference type="InParanoid" id="T1G2Y8"/>
<dbReference type="GeneID" id="20215436"/>
<dbReference type="EnsemblMetazoa" id="HelroT77502">
    <property type="protein sequence ID" value="HelroP77502"/>
    <property type="gene ID" value="HelroG77502"/>
</dbReference>
<dbReference type="InterPro" id="IPR008906">
    <property type="entry name" value="HATC_C_dom"/>
</dbReference>
<gene>
    <name evidence="4" type="primary">20215436</name>
    <name evidence="3" type="ORF">HELRODRAFT_77502</name>
</gene>
<dbReference type="PANTHER" id="PTHR47611">
    <property type="entry name" value="HAT DIMERISATION DOMAIN, C-TERMINAL"/>
    <property type="match status" value="1"/>
</dbReference>
<evidence type="ECO:0000313" key="4">
    <source>
        <dbReference type="EnsemblMetazoa" id="HelroP77502"/>
    </source>
</evidence>
<dbReference type="eggNOG" id="KOG1121">
    <property type="taxonomic scope" value="Eukaryota"/>
</dbReference>
<proteinExistence type="predicted"/>
<dbReference type="EMBL" id="KB096325">
    <property type="protein sequence ID" value="ESO05693.1"/>
    <property type="molecule type" value="Genomic_DNA"/>
</dbReference>